<keyword evidence="4" id="KW-1185">Reference proteome</keyword>
<feature type="region of interest" description="Disordered" evidence="1">
    <location>
        <begin position="371"/>
        <end position="420"/>
    </location>
</feature>
<dbReference type="STRING" id="503106.A0A218YYB8"/>
<dbReference type="AlphaFoldDB" id="A0A218YYB8"/>
<feature type="compositionally biased region" description="Polar residues" evidence="1">
    <location>
        <begin position="392"/>
        <end position="404"/>
    </location>
</feature>
<evidence type="ECO:0000256" key="1">
    <source>
        <dbReference type="SAM" id="MobiDB-lite"/>
    </source>
</evidence>
<dbReference type="PANTHER" id="PTHR35184">
    <property type="entry name" value="YALI0C10208P"/>
    <property type="match status" value="1"/>
</dbReference>
<organism evidence="3 4">
    <name type="scientific">Diplocarpon coronariae</name>
    <dbReference type="NCBI Taxonomy" id="2795749"/>
    <lineage>
        <taxon>Eukaryota</taxon>
        <taxon>Fungi</taxon>
        <taxon>Dikarya</taxon>
        <taxon>Ascomycota</taxon>
        <taxon>Pezizomycotina</taxon>
        <taxon>Leotiomycetes</taxon>
        <taxon>Helotiales</taxon>
        <taxon>Drepanopezizaceae</taxon>
        <taxon>Diplocarpon</taxon>
    </lineage>
</organism>
<feature type="transmembrane region" description="Helical" evidence="2">
    <location>
        <begin position="143"/>
        <end position="164"/>
    </location>
</feature>
<proteinExistence type="predicted"/>
<reference evidence="3 4" key="1">
    <citation type="submission" date="2017-04" db="EMBL/GenBank/DDBJ databases">
        <title>Draft genome sequence of Marssonina coronaria NL1: causal agent of apple blotch.</title>
        <authorList>
            <person name="Cheng Q."/>
        </authorList>
    </citation>
    <scope>NUCLEOTIDE SEQUENCE [LARGE SCALE GENOMIC DNA]</scope>
    <source>
        <strain evidence="3 4">NL1</strain>
    </source>
</reference>
<evidence type="ECO:0000313" key="4">
    <source>
        <dbReference type="Proteomes" id="UP000242519"/>
    </source>
</evidence>
<feature type="transmembrane region" description="Helical" evidence="2">
    <location>
        <begin position="253"/>
        <end position="276"/>
    </location>
</feature>
<feature type="transmembrane region" description="Helical" evidence="2">
    <location>
        <begin position="220"/>
        <end position="241"/>
    </location>
</feature>
<feature type="transmembrane region" description="Helical" evidence="2">
    <location>
        <begin position="297"/>
        <end position="316"/>
    </location>
</feature>
<evidence type="ECO:0000313" key="3">
    <source>
        <dbReference type="EMBL" id="OWP00333.1"/>
    </source>
</evidence>
<name>A0A218YYB8_9HELO</name>
<comment type="caution">
    <text evidence="3">The sequence shown here is derived from an EMBL/GenBank/DDBJ whole genome shotgun (WGS) entry which is preliminary data.</text>
</comment>
<keyword evidence="2" id="KW-1133">Transmembrane helix</keyword>
<feature type="compositionally biased region" description="Basic and acidic residues" evidence="1">
    <location>
        <begin position="381"/>
        <end position="391"/>
    </location>
</feature>
<dbReference type="PANTHER" id="PTHR35184:SF1">
    <property type="entry name" value="INTEGRAL MEMBRANE PROTEIN"/>
    <property type="match status" value="1"/>
</dbReference>
<accession>A0A218YYB8</accession>
<feature type="transmembrane region" description="Helical" evidence="2">
    <location>
        <begin position="111"/>
        <end position="131"/>
    </location>
</feature>
<dbReference type="EMBL" id="MZNU01000330">
    <property type="protein sequence ID" value="OWP00333.1"/>
    <property type="molecule type" value="Genomic_DNA"/>
</dbReference>
<dbReference type="Proteomes" id="UP000242519">
    <property type="component" value="Unassembled WGS sequence"/>
</dbReference>
<feature type="transmembrane region" description="Helical" evidence="2">
    <location>
        <begin position="336"/>
        <end position="354"/>
    </location>
</feature>
<keyword evidence="2" id="KW-0472">Membrane</keyword>
<dbReference type="InParanoid" id="A0A218YYB8"/>
<dbReference type="OrthoDB" id="3357002at2759"/>
<feature type="transmembrane region" description="Helical" evidence="2">
    <location>
        <begin position="176"/>
        <end position="199"/>
    </location>
</feature>
<sequence length="420" mass="47173">MPERLSLYTGSRRYKELRGALRLAPCGRLLSHGVTIKVIGSYHFHETTSRRLLVLLGNTRPWCQRGRPAVGQGSSPRECDSQALTTNFLQPPYVSNATAIIGGRPTVRTDVPISAVLLAFYVVAAIANMAIFQVNRRRGRKFFMSWAMFGFCMARNLTFILRIVWAHQPENASLVIAAQIFSGAGVLVGYMVVLLLCIRMFRATQPELGWKPTLRKAFKFAYIGLALAFLFTMSFTILSFYTLHQGLKTASLWVGRVTILYMLLFNLTSLVLYSWSLLLPRSASAENFGTGSMRRKFVVLGIALLLFLFIIGFRFGTSWTDARPASDPAWFDSRPAFYTIMFVLELIVIYMFIFTRFDRMFWVPNGSTKPGDYSQAGNQEPEEKGAIETGRRGTNSPERFTQPQAEEAGGKKTGLIRTAP</sequence>
<evidence type="ECO:0000256" key="2">
    <source>
        <dbReference type="SAM" id="Phobius"/>
    </source>
</evidence>
<gene>
    <name evidence="3" type="ORF">B2J93_3744</name>
</gene>
<keyword evidence="2" id="KW-0812">Transmembrane</keyword>
<protein>
    <submittedName>
        <fullName evidence="3">Uncharacterized protein</fullName>
    </submittedName>
</protein>